<keyword evidence="4 8" id="KW-0812">Transmembrane</keyword>
<evidence type="ECO:0000256" key="6">
    <source>
        <dbReference type="ARBA" id="ARBA00023136"/>
    </source>
</evidence>
<evidence type="ECO:0000256" key="2">
    <source>
        <dbReference type="ARBA" id="ARBA00022448"/>
    </source>
</evidence>
<dbReference type="SUPFAM" id="SSF56935">
    <property type="entry name" value="Porins"/>
    <property type="match status" value="1"/>
</dbReference>
<dbReference type="InterPro" id="IPR000531">
    <property type="entry name" value="Beta-barrel_TonB"/>
</dbReference>
<dbReference type="Pfam" id="PF13715">
    <property type="entry name" value="CarbopepD_reg_2"/>
    <property type="match status" value="1"/>
</dbReference>
<proteinExistence type="inferred from homology"/>
<protein>
    <submittedName>
        <fullName evidence="13">TonB-dependent receptor</fullName>
    </submittedName>
</protein>
<keyword evidence="10" id="KW-0732">Signal</keyword>
<sequence>MRLFTIHLFSLCLISLSLSGQKALLHGYLNESNSTKPISNAAIFLEPGNHQTISDARGKFEFKDLEPGEYSIRIKHISFQEHQSKISLKEGKQDFFAHLEFKNELMAEAVVNGSSLTGGEKGIRQLSGSAHYLGLKELETYEYNDAIRLLRRVPGVYLQEEDGFGLRPNIGMRGTGVERSSKITLMEDGILAAPAPYSAPSAYYFPTTGRMEGVEVRKGSSQIEYGPYTTGGALNFISTQIPDEFRAKLDVLAGSFGQRRLHAYAGESFTHFGFVVETYQASADGFKELDFGGPTGFDLADYQAKFRLNTSKEAKVYQALELKLAQSINNSDETYLGLSQDDFAANPYRRYAASGLDRMETDQRQYKFSYTLKPTNNLSVVSTAYRNEFSRNWYKLDKVLSNGENVSIANLLANPAAYADAYQTLIGAGDDTLYLKNNNRSYYAQGLQTKVVYNWNNQQIKAGLRYHEDGMDRFQWNNTFSLDQGNFTLINAGTPGTESNRIEDARAWAAFAEYRLAWKKWTFNPGLRYESINLARHDYGKSDVDRTGVNLSERENQVEVFIPGLGIRYDINSKNQIFGGIHKGFAPPGSVAGSEPESSINTELGLRSEFNFAKLSATAFYNDYQNLLGSDMAATGGVGNNLVYNGGAASVYGLEAELNGELRPAASHWAFPWALAYTFTHAQFDNSFESDYEAWGTVNKGDELPYLAEHMLNAQIGAAWKRLALNSSISYQSAMRTQAGSGAIDTDHEIPAQWMIDLSGTYHLNYHFSLFASVRNLGDAVNLVAMRPAGLRPTMPRSFLFGIKARW</sequence>
<evidence type="ECO:0000259" key="11">
    <source>
        <dbReference type="Pfam" id="PF00593"/>
    </source>
</evidence>
<feature type="chain" id="PRO_5028945142" evidence="10">
    <location>
        <begin position="23"/>
        <end position="807"/>
    </location>
</feature>
<dbReference type="InterPro" id="IPR012910">
    <property type="entry name" value="Plug_dom"/>
</dbReference>
<evidence type="ECO:0000256" key="7">
    <source>
        <dbReference type="ARBA" id="ARBA00023237"/>
    </source>
</evidence>
<evidence type="ECO:0000256" key="4">
    <source>
        <dbReference type="ARBA" id="ARBA00022692"/>
    </source>
</evidence>
<dbReference type="SUPFAM" id="SSF49464">
    <property type="entry name" value="Carboxypeptidase regulatory domain-like"/>
    <property type="match status" value="1"/>
</dbReference>
<comment type="subcellular location">
    <subcellularLocation>
        <location evidence="1 8">Cell outer membrane</location>
        <topology evidence="1 8">Multi-pass membrane protein</topology>
    </subcellularLocation>
</comment>
<dbReference type="GO" id="GO:0009279">
    <property type="term" value="C:cell outer membrane"/>
    <property type="evidence" value="ECO:0007669"/>
    <property type="project" value="UniProtKB-SubCell"/>
</dbReference>
<dbReference type="KEGG" id="chyd:H4K34_06940"/>
<dbReference type="Gene3D" id="2.60.40.1120">
    <property type="entry name" value="Carboxypeptidase-like, regulatory domain"/>
    <property type="match status" value="1"/>
</dbReference>
<keyword evidence="14" id="KW-1185">Reference proteome</keyword>
<keyword evidence="6 8" id="KW-0472">Membrane</keyword>
<evidence type="ECO:0000256" key="1">
    <source>
        <dbReference type="ARBA" id="ARBA00004571"/>
    </source>
</evidence>
<comment type="similarity">
    <text evidence="8 9">Belongs to the TonB-dependent receptor family.</text>
</comment>
<keyword evidence="13" id="KW-0675">Receptor</keyword>
<feature type="signal peptide" evidence="10">
    <location>
        <begin position="1"/>
        <end position="22"/>
    </location>
</feature>
<dbReference type="EMBL" id="CP060139">
    <property type="protein sequence ID" value="QNR25571.1"/>
    <property type="molecule type" value="Genomic_DNA"/>
</dbReference>
<dbReference type="Proteomes" id="UP000516305">
    <property type="component" value="Chromosome"/>
</dbReference>
<dbReference type="Gene3D" id="2.170.130.10">
    <property type="entry name" value="TonB-dependent receptor, plug domain"/>
    <property type="match status" value="1"/>
</dbReference>
<dbReference type="PANTHER" id="PTHR30442:SF0">
    <property type="entry name" value="FE(3+) DICITRATE TRANSPORT PROTEIN FECA"/>
    <property type="match status" value="1"/>
</dbReference>
<dbReference type="PANTHER" id="PTHR30442">
    <property type="entry name" value="IRON III DICITRATE TRANSPORT PROTEIN FECA"/>
    <property type="match status" value="1"/>
</dbReference>
<dbReference type="InterPro" id="IPR008969">
    <property type="entry name" value="CarboxyPept-like_regulatory"/>
</dbReference>
<feature type="domain" description="TonB-dependent receptor plug" evidence="12">
    <location>
        <begin position="126"/>
        <end position="233"/>
    </location>
</feature>
<keyword evidence="2 8" id="KW-0813">Transport</keyword>
<dbReference type="InterPro" id="IPR037066">
    <property type="entry name" value="Plug_dom_sf"/>
</dbReference>
<dbReference type="GO" id="GO:0033214">
    <property type="term" value="P:siderophore-iron import into cell"/>
    <property type="evidence" value="ECO:0007669"/>
    <property type="project" value="TreeGrafter"/>
</dbReference>
<dbReference type="AlphaFoldDB" id="A0A7H0VIM3"/>
<dbReference type="RefSeq" id="WP_210760098.1">
    <property type="nucleotide sequence ID" value="NZ_CP060139.1"/>
</dbReference>
<evidence type="ECO:0000313" key="14">
    <source>
        <dbReference type="Proteomes" id="UP000516305"/>
    </source>
</evidence>
<feature type="domain" description="TonB-dependent receptor-like beta-barrel" evidence="11">
    <location>
        <begin position="339"/>
        <end position="777"/>
    </location>
</feature>
<evidence type="ECO:0000256" key="3">
    <source>
        <dbReference type="ARBA" id="ARBA00022452"/>
    </source>
</evidence>
<dbReference type="Pfam" id="PF00593">
    <property type="entry name" value="TonB_dep_Rec_b-barrel"/>
    <property type="match status" value="1"/>
</dbReference>
<keyword evidence="7 8" id="KW-0998">Cell outer membrane</keyword>
<reference evidence="13 14" key="1">
    <citation type="submission" date="2020-08" db="EMBL/GenBank/DDBJ databases">
        <title>Croceimicrobium hydrocarbonivorans gen. nov., sp. nov., a novel marine bacterium isolated from a bacterial consortium that degrades polyethylene terephthalate.</title>
        <authorList>
            <person name="Liu R."/>
        </authorList>
    </citation>
    <scope>NUCLEOTIDE SEQUENCE [LARGE SCALE GENOMIC DNA]</scope>
    <source>
        <strain evidence="13 14">A20-9</strain>
    </source>
</reference>
<keyword evidence="3 8" id="KW-1134">Transmembrane beta strand</keyword>
<organism evidence="13 14">
    <name type="scientific">Croceimicrobium hydrocarbonivorans</name>
    <dbReference type="NCBI Taxonomy" id="2761580"/>
    <lineage>
        <taxon>Bacteria</taxon>
        <taxon>Pseudomonadati</taxon>
        <taxon>Bacteroidota</taxon>
        <taxon>Flavobacteriia</taxon>
        <taxon>Flavobacteriales</taxon>
        <taxon>Owenweeksiaceae</taxon>
        <taxon>Croceimicrobium</taxon>
    </lineage>
</organism>
<evidence type="ECO:0000256" key="9">
    <source>
        <dbReference type="RuleBase" id="RU003357"/>
    </source>
</evidence>
<dbReference type="Pfam" id="PF07715">
    <property type="entry name" value="Plug"/>
    <property type="match status" value="1"/>
</dbReference>
<keyword evidence="5 9" id="KW-0798">TonB box</keyword>
<dbReference type="PROSITE" id="PS52016">
    <property type="entry name" value="TONB_DEPENDENT_REC_3"/>
    <property type="match status" value="1"/>
</dbReference>
<evidence type="ECO:0000259" key="12">
    <source>
        <dbReference type="Pfam" id="PF07715"/>
    </source>
</evidence>
<dbReference type="InterPro" id="IPR036942">
    <property type="entry name" value="Beta-barrel_TonB_sf"/>
</dbReference>
<evidence type="ECO:0000256" key="8">
    <source>
        <dbReference type="PROSITE-ProRule" id="PRU01360"/>
    </source>
</evidence>
<dbReference type="Gene3D" id="2.40.170.20">
    <property type="entry name" value="TonB-dependent receptor, beta-barrel domain"/>
    <property type="match status" value="1"/>
</dbReference>
<evidence type="ECO:0000256" key="10">
    <source>
        <dbReference type="SAM" id="SignalP"/>
    </source>
</evidence>
<evidence type="ECO:0000313" key="13">
    <source>
        <dbReference type="EMBL" id="QNR25571.1"/>
    </source>
</evidence>
<dbReference type="InterPro" id="IPR039426">
    <property type="entry name" value="TonB-dep_rcpt-like"/>
</dbReference>
<gene>
    <name evidence="13" type="ORF">H4K34_06940</name>
</gene>
<evidence type="ECO:0000256" key="5">
    <source>
        <dbReference type="ARBA" id="ARBA00023077"/>
    </source>
</evidence>
<name>A0A7H0VIM3_9FLAO</name>
<accession>A0A7H0VIM3</accession>